<gene>
    <name evidence="1" type="ORF">GOP47_0021566</name>
</gene>
<comment type="caution">
    <text evidence="1">The sequence shown here is derived from an EMBL/GenBank/DDBJ whole genome shotgun (WGS) entry which is preliminary data.</text>
</comment>
<dbReference type="Pfam" id="PF24046">
    <property type="entry name" value="At4g08330"/>
    <property type="match status" value="1"/>
</dbReference>
<evidence type="ECO:0000313" key="2">
    <source>
        <dbReference type="Proteomes" id="UP000886520"/>
    </source>
</evidence>
<dbReference type="EMBL" id="JABFUD020000021">
    <property type="protein sequence ID" value="KAI5063019.1"/>
    <property type="molecule type" value="Genomic_DNA"/>
</dbReference>
<sequence length="129" mass="14393">MCEQDVLYSCGACGYHLNLSSSQRLLLSINRKVLRKRSISFLSIDESRFKQLDKFVCAPYVRANGSIGLHKLRTRLLCGSCGKEIGHTHSNDRASFEQTDSSDSSSASGTSEHRRFCIKIKALQPILDP</sequence>
<protein>
    <submittedName>
        <fullName evidence="1">Uncharacterized protein</fullName>
    </submittedName>
</protein>
<organism evidence="1 2">
    <name type="scientific">Adiantum capillus-veneris</name>
    <name type="common">Maidenhair fern</name>
    <dbReference type="NCBI Taxonomy" id="13818"/>
    <lineage>
        <taxon>Eukaryota</taxon>
        <taxon>Viridiplantae</taxon>
        <taxon>Streptophyta</taxon>
        <taxon>Embryophyta</taxon>
        <taxon>Tracheophyta</taxon>
        <taxon>Polypodiopsida</taxon>
        <taxon>Polypodiidae</taxon>
        <taxon>Polypodiales</taxon>
        <taxon>Pteridineae</taxon>
        <taxon>Pteridaceae</taxon>
        <taxon>Vittarioideae</taxon>
        <taxon>Adiantum</taxon>
    </lineage>
</organism>
<dbReference type="AlphaFoldDB" id="A0A9D4U7N5"/>
<dbReference type="Proteomes" id="UP000886520">
    <property type="component" value="Chromosome 21"/>
</dbReference>
<accession>A0A9D4U7N5</accession>
<reference evidence="1" key="1">
    <citation type="submission" date="2021-01" db="EMBL/GenBank/DDBJ databases">
        <title>Adiantum capillus-veneris genome.</title>
        <authorList>
            <person name="Fang Y."/>
            <person name="Liao Q."/>
        </authorList>
    </citation>
    <scope>NUCLEOTIDE SEQUENCE</scope>
    <source>
        <strain evidence="1">H3</strain>
        <tissue evidence="1">Leaf</tissue>
    </source>
</reference>
<dbReference type="PANTHER" id="PTHR33674">
    <property type="entry name" value="METHIONINE-S-OXIDE REDUCTASE"/>
    <property type="match status" value="1"/>
</dbReference>
<dbReference type="InterPro" id="IPR045282">
    <property type="entry name" value="At4g08330-like"/>
</dbReference>
<name>A0A9D4U7N5_ADICA</name>
<evidence type="ECO:0000313" key="1">
    <source>
        <dbReference type="EMBL" id="KAI5063019.1"/>
    </source>
</evidence>
<proteinExistence type="predicted"/>
<dbReference type="OrthoDB" id="1907500at2759"/>
<keyword evidence="2" id="KW-1185">Reference proteome</keyword>
<dbReference type="PANTHER" id="PTHR33674:SF3">
    <property type="entry name" value="YIPPEE DOMAIN-CONTAINING PROTEIN"/>
    <property type="match status" value="1"/>
</dbReference>